<keyword evidence="2" id="KW-1133">Transmembrane helix</keyword>
<evidence type="ECO:0000256" key="2">
    <source>
        <dbReference type="SAM" id="Phobius"/>
    </source>
</evidence>
<protein>
    <submittedName>
        <fullName evidence="3">Lipoprotein</fullName>
    </submittedName>
</protein>
<keyword evidence="2" id="KW-0472">Membrane</keyword>
<dbReference type="OrthoDB" id="345802at2"/>
<reference evidence="3" key="1">
    <citation type="journal article" date="2019" name="PLoS Negl. Trop. Dis.">
        <title>Revisiting the worldwide diversity of Leptospira species in the environment.</title>
        <authorList>
            <person name="Vincent A.T."/>
            <person name="Schiettekatte O."/>
            <person name="Bourhy P."/>
            <person name="Veyrier F.J."/>
            <person name="Picardeau M."/>
        </authorList>
    </citation>
    <scope>NUCLEOTIDE SEQUENCE [LARGE SCALE GENOMIC DNA]</scope>
    <source>
        <strain evidence="3">201800301</strain>
    </source>
</reference>
<comment type="caution">
    <text evidence="3">The sequence shown here is derived from an EMBL/GenBank/DDBJ whole genome shotgun (WGS) entry which is preliminary data.</text>
</comment>
<dbReference type="AlphaFoldDB" id="A0A4R9HAL8"/>
<dbReference type="NCBIfam" id="NF033169">
    <property type="entry name" value="lipo_LIC10494"/>
    <property type="match status" value="1"/>
</dbReference>
<evidence type="ECO:0000256" key="1">
    <source>
        <dbReference type="SAM" id="MobiDB-lite"/>
    </source>
</evidence>
<keyword evidence="4" id="KW-1185">Reference proteome</keyword>
<name>A0A4R9HAL8_9LEPT</name>
<dbReference type="RefSeq" id="WP_135772634.1">
    <property type="nucleotide sequence ID" value="NZ_RQEY01000005.1"/>
</dbReference>
<dbReference type="EMBL" id="RQEY01000005">
    <property type="protein sequence ID" value="TGK43535.1"/>
    <property type="molecule type" value="Genomic_DNA"/>
</dbReference>
<keyword evidence="2" id="KW-0812">Transmembrane</keyword>
<feature type="transmembrane region" description="Helical" evidence="2">
    <location>
        <begin position="12"/>
        <end position="36"/>
    </location>
</feature>
<dbReference type="Proteomes" id="UP000298097">
    <property type="component" value="Unassembled WGS sequence"/>
</dbReference>
<evidence type="ECO:0000313" key="4">
    <source>
        <dbReference type="Proteomes" id="UP000298097"/>
    </source>
</evidence>
<evidence type="ECO:0000313" key="3">
    <source>
        <dbReference type="EMBL" id="TGK43535.1"/>
    </source>
</evidence>
<feature type="region of interest" description="Disordered" evidence="1">
    <location>
        <begin position="94"/>
        <end position="120"/>
    </location>
</feature>
<gene>
    <name evidence="3" type="ORF">EHO65_02525</name>
</gene>
<accession>A0A4R9HAL8</accession>
<proteinExistence type="predicted"/>
<organism evidence="3 4">
    <name type="scientific">Leptospira andrefontaineae</name>
    <dbReference type="NCBI Taxonomy" id="2484976"/>
    <lineage>
        <taxon>Bacteria</taxon>
        <taxon>Pseudomonadati</taxon>
        <taxon>Spirochaetota</taxon>
        <taxon>Spirochaetia</taxon>
        <taxon>Leptospirales</taxon>
        <taxon>Leptospiraceae</taxon>
        <taxon>Leptospira</taxon>
    </lineage>
</organism>
<sequence length="234" mass="26117">MKNRILNHKFIIFHIATICSIVYLFPGCSILSSIGFDKFTNIRSADKPEKAKSQIMIGYIENRDLRFDPYRIKNFVSMLRFEIIRSGNAVIQSDDSVPSQEGSANKQGSSNPASSNPVAETDTNVQNAMQEMTKSLQPSAPAAKQEKSNKLLSESEIKGLSSFGFDYYLQGSFSLADNGNILDKKTATLVFIDVFDRTGKMVRTISYTSENKNFSDADHLKDICSNIADKLNKR</sequence>
<keyword evidence="3" id="KW-0449">Lipoprotein</keyword>